<accession>A0A0J6Z496</accession>
<protein>
    <submittedName>
        <fullName evidence="2">Uncharacterized protein</fullName>
    </submittedName>
</protein>
<dbReference type="GO" id="GO:0015074">
    <property type="term" value="P:DNA integration"/>
    <property type="evidence" value="ECO:0007669"/>
    <property type="project" value="InterPro"/>
</dbReference>
<dbReference type="InterPro" id="IPR002104">
    <property type="entry name" value="Integrase_catalytic"/>
</dbReference>
<dbReference type="InterPro" id="IPR011010">
    <property type="entry name" value="DNA_brk_join_enz"/>
</dbReference>
<dbReference type="Pfam" id="PF00589">
    <property type="entry name" value="Phage_integrase"/>
    <property type="match status" value="1"/>
</dbReference>
<dbReference type="AlphaFoldDB" id="A0A0J6Z496"/>
<evidence type="ECO:0000256" key="1">
    <source>
        <dbReference type="ARBA" id="ARBA00023172"/>
    </source>
</evidence>
<dbReference type="SUPFAM" id="SSF56349">
    <property type="entry name" value="DNA breaking-rejoining enzymes"/>
    <property type="match status" value="1"/>
</dbReference>
<dbReference type="PROSITE" id="PS51898">
    <property type="entry name" value="TYR_RECOMBINASE"/>
    <property type="match status" value="1"/>
</dbReference>
<organism evidence="2 3">
    <name type="scientific">Bacillus cereus</name>
    <dbReference type="NCBI Taxonomy" id="1396"/>
    <lineage>
        <taxon>Bacteria</taxon>
        <taxon>Bacillati</taxon>
        <taxon>Bacillota</taxon>
        <taxon>Bacilli</taxon>
        <taxon>Bacillales</taxon>
        <taxon>Bacillaceae</taxon>
        <taxon>Bacillus</taxon>
        <taxon>Bacillus cereus group</taxon>
    </lineage>
</organism>
<name>A0A0J6Z496_BACCE</name>
<dbReference type="RefSeq" id="WP_033695616.1">
    <property type="nucleotide sequence ID" value="NZ_AP022947.1"/>
</dbReference>
<evidence type="ECO:0000313" key="3">
    <source>
        <dbReference type="Proteomes" id="UP000036243"/>
    </source>
</evidence>
<dbReference type="GO" id="GO:0006310">
    <property type="term" value="P:DNA recombination"/>
    <property type="evidence" value="ECO:0007669"/>
    <property type="project" value="UniProtKB-KW"/>
</dbReference>
<proteinExistence type="predicted"/>
<dbReference type="EMBL" id="JYFW01000035">
    <property type="protein sequence ID" value="KMP15571.1"/>
    <property type="molecule type" value="Genomic_DNA"/>
</dbReference>
<dbReference type="CDD" id="cd00397">
    <property type="entry name" value="DNA_BRE_C"/>
    <property type="match status" value="1"/>
</dbReference>
<dbReference type="Gene3D" id="1.10.443.10">
    <property type="entry name" value="Intergrase catalytic core"/>
    <property type="match status" value="1"/>
</dbReference>
<sequence length="742" mass="87670">MANVKILRNISPTQGIYEINGYEIKLYWSKNLYLDNPGFTPMECLEVLVNDIEYALENKDIKLFKRAIRSPLLANNVLNIAEKIFYNEFSDLLKLIYREFYSKAKVISKQGIIKFLIGEHIHTGNQNHIIKENIESFYTQLKNDLKNALVDLRIKGVKRILNSFPDYMRSKLLYTDLKEVCSNYLIRLGKIYIDEHLFFNRKKFGIFALGISDINSLVMNNIDFRYFIQPIFQQLEAYLTEKLKTHKYSFSDDIWLIIDIDIQIPITRKLDWTFLDGLIKVELKKYLHAHIQMGENLKGVTRRFRYIQMLGVALNKIQYNKYSSFLDIDVIQVQQIIDILQQIHSRTGTNYNIKTIQSCISECRLVFDWIVKKKEKNSIDNPFRAIILHNVEAFSESTSYIPEEVIKMLKEKLNELPRFVQAAWTIMMNTGIRISEVINLKEDCVIYDTKDSVYYLKFIPHKTLQYRRKLGLEDYHYLPINDTNLINVINQQIKDTKDLREINKENKIFLKNTPKGVKLYSNQEISRAINGLIHKYNICDRDGVLWKYTHHQCRKTVAVNLFTNGATVEEVSDWLTHLDSKSTMKHYHDIELMKIAELDAEYFDIMFSNLDLDIKDRYSPSEFKNLKDEIMLGSRNTPEGHGTCIKHVSFGPCHKKKCVGCKMLITGPQKLSMWKTLYSEQQTYLDEWIKVMIENKIDDWKDYREYQAEINLLQIYGDTIQKLEKFIKERLSEDEQKRYLHN</sequence>
<dbReference type="Proteomes" id="UP000036243">
    <property type="component" value="Unassembled WGS sequence"/>
</dbReference>
<evidence type="ECO:0000313" key="2">
    <source>
        <dbReference type="EMBL" id="KMP15571.1"/>
    </source>
</evidence>
<dbReference type="InterPro" id="IPR013762">
    <property type="entry name" value="Integrase-like_cat_sf"/>
</dbReference>
<comment type="caution">
    <text evidence="2">The sequence shown here is derived from an EMBL/GenBank/DDBJ whole genome shotgun (WGS) entry which is preliminary data.</text>
</comment>
<keyword evidence="1" id="KW-0233">DNA recombination</keyword>
<reference evidence="2 3" key="1">
    <citation type="submission" date="2015-02" db="EMBL/GenBank/DDBJ databases">
        <title>Evolution of B. cereus sensu lato: Distribution, horizontal transfer and duplication of chromosomal virulence genes.</title>
        <authorList>
            <person name="Boehm M.-E."/>
            <person name="Huptas C."/>
            <person name="Krey V.M."/>
            <person name="Scherer S."/>
        </authorList>
    </citation>
    <scope>NUCLEOTIDE SEQUENCE [LARGE SCALE GENOMIC DNA]</scope>
    <source>
        <strain evidence="2 3">#17</strain>
    </source>
</reference>
<dbReference type="GO" id="GO:0003677">
    <property type="term" value="F:DNA binding"/>
    <property type="evidence" value="ECO:0007669"/>
    <property type="project" value="InterPro"/>
</dbReference>
<gene>
    <name evidence="2" type="ORF">TQ94_19165</name>
</gene>